<dbReference type="Pfam" id="PF23562">
    <property type="entry name" value="AMP-binding_C_3"/>
    <property type="match status" value="1"/>
</dbReference>
<dbReference type="Pfam" id="PF20684">
    <property type="entry name" value="Fung_rhodopsin"/>
    <property type="match status" value="1"/>
</dbReference>
<dbReference type="SUPFAM" id="SSF56801">
    <property type="entry name" value="Acetyl-CoA synthetase-like"/>
    <property type="match status" value="1"/>
</dbReference>
<dbReference type="EMBL" id="BDHI01000002">
    <property type="protein sequence ID" value="GCB20032.1"/>
    <property type="molecule type" value="Genomic_DNA"/>
</dbReference>
<feature type="transmembrane region" description="Helical" evidence="5">
    <location>
        <begin position="1551"/>
        <end position="1575"/>
    </location>
</feature>
<dbReference type="SUPFAM" id="SSF47336">
    <property type="entry name" value="ACP-like"/>
    <property type="match status" value="1"/>
</dbReference>
<dbReference type="InterPro" id="IPR036291">
    <property type="entry name" value="NAD(P)-bd_dom_sf"/>
</dbReference>
<dbReference type="InterPro" id="IPR007219">
    <property type="entry name" value="XnlR_reg_dom"/>
</dbReference>
<evidence type="ECO:0000256" key="4">
    <source>
        <dbReference type="SAM" id="MobiDB-lite"/>
    </source>
</evidence>
<evidence type="ECO:0000256" key="5">
    <source>
        <dbReference type="SAM" id="Phobius"/>
    </source>
</evidence>
<keyword evidence="3" id="KW-0539">Nucleus</keyword>
<dbReference type="PROSITE" id="PS00455">
    <property type="entry name" value="AMP_BINDING"/>
    <property type="match status" value="1"/>
</dbReference>
<keyword evidence="1" id="KW-0596">Phosphopantetheine</keyword>
<dbReference type="Pfam" id="PF00550">
    <property type="entry name" value="PP-binding"/>
    <property type="match status" value="1"/>
</dbReference>
<dbReference type="GO" id="GO:0003677">
    <property type="term" value="F:DNA binding"/>
    <property type="evidence" value="ECO:0007669"/>
    <property type="project" value="InterPro"/>
</dbReference>
<dbReference type="STRING" id="105351.A0A401KLK1"/>
<evidence type="ECO:0000313" key="8">
    <source>
        <dbReference type="Proteomes" id="UP000286921"/>
    </source>
</evidence>
<keyword evidence="5" id="KW-1133">Transmembrane helix</keyword>
<dbReference type="Gene3D" id="3.40.50.12780">
    <property type="entry name" value="N-terminal domain of ligase-like"/>
    <property type="match status" value="1"/>
</dbReference>
<protein>
    <submittedName>
        <fullName evidence="7">Uncharacterized transcriptional regulatory protein C417.09c</fullName>
    </submittedName>
</protein>
<comment type="caution">
    <text evidence="7">The sequence shown here is derived from an EMBL/GenBank/DDBJ whole genome shotgun (WGS) entry which is preliminary data.</text>
</comment>
<dbReference type="Pfam" id="PF07993">
    <property type="entry name" value="NAD_binding_4"/>
    <property type="match status" value="1"/>
</dbReference>
<evidence type="ECO:0000256" key="1">
    <source>
        <dbReference type="ARBA" id="ARBA00022450"/>
    </source>
</evidence>
<proteinExistence type="predicted"/>
<dbReference type="Gene3D" id="1.10.1200.10">
    <property type="entry name" value="ACP-like"/>
    <property type="match status" value="1"/>
</dbReference>
<organism evidence="7 8">
    <name type="scientific">Aspergillus awamori</name>
    <name type="common">Black koji mold</name>
    <dbReference type="NCBI Taxonomy" id="105351"/>
    <lineage>
        <taxon>Eukaryota</taxon>
        <taxon>Fungi</taxon>
        <taxon>Dikarya</taxon>
        <taxon>Ascomycota</taxon>
        <taxon>Pezizomycotina</taxon>
        <taxon>Eurotiomycetes</taxon>
        <taxon>Eurotiomycetidae</taxon>
        <taxon>Eurotiales</taxon>
        <taxon>Aspergillaceae</taxon>
        <taxon>Aspergillus</taxon>
    </lineage>
</organism>
<dbReference type="InterPro" id="IPR042099">
    <property type="entry name" value="ANL_N_sf"/>
</dbReference>
<dbReference type="InterPro" id="IPR020845">
    <property type="entry name" value="AMP-binding_CS"/>
</dbReference>
<dbReference type="SMART" id="SM00906">
    <property type="entry name" value="Fungal_trans"/>
    <property type="match status" value="1"/>
</dbReference>
<gene>
    <name evidence="7" type="ORF">AAWM_02917</name>
</gene>
<evidence type="ECO:0000256" key="2">
    <source>
        <dbReference type="ARBA" id="ARBA00022553"/>
    </source>
</evidence>
<accession>A0A401KLK1</accession>
<feature type="transmembrane region" description="Helical" evidence="5">
    <location>
        <begin position="1439"/>
        <end position="1461"/>
    </location>
</feature>
<keyword evidence="5" id="KW-0812">Transmembrane</keyword>
<evidence type="ECO:0000313" key="7">
    <source>
        <dbReference type="EMBL" id="GCB20032.1"/>
    </source>
</evidence>
<dbReference type="CDD" id="cd12148">
    <property type="entry name" value="fungal_TF_MHR"/>
    <property type="match status" value="1"/>
</dbReference>
<dbReference type="InterPro" id="IPR009081">
    <property type="entry name" value="PP-bd_ACP"/>
</dbReference>
<evidence type="ECO:0000259" key="6">
    <source>
        <dbReference type="SMART" id="SM00906"/>
    </source>
</evidence>
<dbReference type="Pfam" id="PF04082">
    <property type="entry name" value="Fungal_trans"/>
    <property type="match status" value="1"/>
</dbReference>
<dbReference type="Gene3D" id="3.40.50.720">
    <property type="entry name" value="NAD(P)-binding Rossmann-like Domain"/>
    <property type="match status" value="1"/>
</dbReference>
<feature type="domain" description="Xylanolytic transcriptional activator regulatory" evidence="6">
    <location>
        <begin position="2018"/>
        <end position="2091"/>
    </location>
</feature>
<dbReference type="Proteomes" id="UP000286921">
    <property type="component" value="Unassembled WGS sequence"/>
</dbReference>
<name>A0A401KLK1_ASPAW</name>
<dbReference type="InterPro" id="IPR013120">
    <property type="entry name" value="FAR_NAD-bd"/>
</dbReference>
<keyword evidence="5" id="KW-0472">Membrane</keyword>
<dbReference type="InterPro" id="IPR036736">
    <property type="entry name" value="ACP-like_sf"/>
</dbReference>
<dbReference type="GO" id="GO:0006351">
    <property type="term" value="P:DNA-templated transcription"/>
    <property type="evidence" value="ECO:0007669"/>
    <property type="project" value="InterPro"/>
</dbReference>
<dbReference type="InterPro" id="IPR000873">
    <property type="entry name" value="AMP-dep_synth/lig_dom"/>
</dbReference>
<dbReference type="PANTHER" id="PTHR43439">
    <property type="entry name" value="PHENYLACETATE-COENZYME A LIGASE"/>
    <property type="match status" value="1"/>
</dbReference>
<evidence type="ECO:0000256" key="3">
    <source>
        <dbReference type="ARBA" id="ARBA00023242"/>
    </source>
</evidence>
<keyword evidence="8" id="KW-1185">Reference proteome</keyword>
<dbReference type="InterPro" id="IPR049326">
    <property type="entry name" value="Rhodopsin_dom_fungi"/>
</dbReference>
<dbReference type="Pfam" id="PF00501">
    <property type="entry name" value="AMP-binding"/>
    <property type="match status" value="1"/>
</dbReference>
<feature type="transmembrane region" description="Helical" evidence="5">
    <location>
        <begin position="1595"/>
        <end position="1617"/>
    </location>
</feature>
<sequence>MDHASFSPTTPHHPSPLSTLSSLFRHSLRPLNNIYHGGVGLHKARILQLDPGMVVVWDHYINIPLIYFSAVVPTKLAILHLCLNIFTSKPPRITCFVVPAIVLGNWFGTTRIGQDFDGLCDVGFAHANSVALASLAPTQSRHYGDLPDGSIGLTSSILRFYEVLINNAAVDGTWMAANFVLWCAVESGTYQIAACFPTHPPLFKAIGGMLHIAATTSGKSGGSVSRETPDPTARHSRTLFFVASIAFTTTCLLIMTTWIPSPDFDPRSELLPNIFDHYAQVKPDAIYAEYPVDPMTYEKGYRPITYKAFANAINGVAGLLTKTLGPGTGETLAYLGPNDLRYPALVLGAVKAGYCMFLTSPRNSAVAHQSLFTKLECTTLLAPSPRPPFIAGILDAHPLKVVDVPSVAELLATEYPVFPYAKTYPEAAHDRLAILHTSGSTGIPKPIIWTHDSAVKHMHMQRLDIPDGCEGQDSWGFGKRMYLSLPPFHAAGLGHILFITMPVDVTLIMPTAAGLPSATGLVAARKQTPFEWAIVVPSIVLELSQATDLLEYCGNHLEYMMYCGGDLPQPVGDIVARKLRIVNGYGASELGILNVIHETGNWDPLKDWRYLHFHPELGMEFRHVSGDEYEAVLVRTPEREGHQFPFSIFPDRQEYHTNDLMVRHPDPAKSNLWRPSARLDDVIVFLNGEKTNPVSMEGHMVASNPEVTGALVAGAQRFQAALIVELDRSVTALSASDRAAVIEKLWPSIQQANEKCPAHARIAKSHILFTTPEKPMLRAGKGTVQRAGTLAMYASELDALYADAEKLAQQDGGEIPGPGAVDDAVQVAAFIRASLLAITGWSAEKLSDTENWYTLGLDSLQTITMTRVLKQGLHLPTLMPNLIYLYPSITELTQAVQQLDKQGEKSTELQQQGLLQERDKLLQTLASQIEPPSPDTVHTASRPTPGTHTVILTGSTGQLGTYILDALLENPSVAHVHCLNRGDDAREKQQNRIKGYGLTPLADNEARLSFWTADLSKGGDLGLQPDVFTQLQQTATLVIHNAWTVNFNVPLATFEPQIQGVVNLINFVTHSPQSPHLFFLSSISSVMGHYNGESGLIPETVLTTTTSAPNGYANSKYIAEHLLDFAAQQQQEQQKNTQQARAAPSFSFARVGQVAGAVRSPGLWNRAEWFPSLIQSSRHLQALPDTLGPMDRIDWVPVDLLAEVLVELALLGANDFPASTMINRCSSATNSPTAVQVYHPVNLHPQSWDLIRPVVADALLAQDKENSGKKIETIPLREWVQRVRRDIEAASVSFSADTKDSKRLGDRELQALLEQNPAAKLLDFFEGLAMEHTQTGTAFESVHTAKMSKTLREVEGVRPEWLRKWPVHWVGNVTGPQTTDQELLSVAFLQGGQLMGGNYRQPTGYAEFALFGEGAVNCDMLPAPGTGDLGYDHDNLRHVVITATCFALVLSTVSVGLRLYCRKITGTKVFFDDYLIIVALVFEYAVSLAGVVLLYNGLGTHIVYVPPSNLVVYLKTLASGSFLYTLCIAFTKLSILALYKRIFSIRPMILAANAVGATVILWCFGVCLIGGVVCIPLEKLWNPTIPGGCIDLAKFYYGLQIPNIVTDAVILALPMKYVWNLQVPRAQKVMLTGIFCLGALTLAFDIVRLVTLIELSKSGDDITYDQVPASVWTCIEPAVGITASCLSNMRPLFLALTRLRVRMHRVLSRPSQTESAEVEQSKIVKNAKEASPVVDAPTSGVPVNPKPSRRAPEIFVFTTRPAKSEVQELLDRCRYMEQILKHTIDGIALDTKSLARLANSFTTGKTSDHPEVTSPAGLALEEEDCTIDPVGDTTTHFSGEFSYWNFSMRIKQRIQSRMRTKSPDRVSGYWRAQHLKTNEHLSAALACFPPRPITGFLVKTFLKYAATHWFLVEEDWLLDRVHRLYNDPASLGDTAAAVASILLSVLAIGTQYAHLESPSDRDPKNQTPSFSEEDVGVRFYEQSIRLLPEIIELSCLESVQACLLLGFYALPVDASGLGYIYINLAVRLAMQNGMHRKCRRDAFSPVMMETRNRVWWTAYSLERLISIFHGRPLSVHRADVDADLPHARGDMGQAQSTWSSQCAVISIRMLDWLEEFLHDISRLRHAQPAGLPVVIGQLIARKESWNRWWAGQSDALVNSVQPGHQPNRAVMHLCLESCLLRMFIGRPFLLRKETPSHPNANPQSSSEETYFHPSDRDSLIGDCIQAAQEALDICRQLRDHGPGLARASYLEYSACRAALLVLIAFSVQNLSDALRQPMREGLVLLREMSAAGDSARSEVSLLEALERSLARLHTVAQRPEPAAESTGLVSDYEAFRNWGTTCKKPASEAAPPHPDTVEPWTVPLDGMEQLPPFDPALDLSIFGGANLSPSATWPTRTETQVLEEFLAGSSLDPIWTHVDLP</sequence>
<feature type="transmembrane region" description="Helical" evidence="5">
    <location>
        <begin position="1473"/>
        <end position="1497"/>
    </location>
</feature>
<feature type="transmembrane region" description="Helical" evidence="5">
    <location>
        <begin position="239"/>
        <end position="259"/>
    </location>
</feature>
<feature type="transmembrane region" description="Helical" evidence="5">
    <location>
        <begin position="1517"/>
        <end position="1539"/>
    </location>
</feature>
<dbReference type="PANTHER" id="PTHR43439:SF2">
    <property type="entry name" value="ENZYME, PUTATIVE (JCVI)-RELATED"/>
    <property type="match status" value="1"/>
</dbReference>
<feature type="region of interest" description="Disordered" evidence="4">
    <location>
        <begin position="2344"/>
        <end position="2368"/>
    </location>
</feature>
<feature type="transmembrane region" description="Helical" evidence="5">
    <location>
        <begin position="1629"/>
        <end position="1650"/>
    </location>
</feature>
<dbReference type="InterPro" id="IPR051414">
    <property type="entry name" value="Adenylate-forming_Reductase"/>
</dbReference>
<keyword evidence="2" id="KW-0597">Phosphoprotein</keyword>
<reference evidence="7 8" key="1">
    <citation type="submission" date="2016-09" db="EMBL/GenBank/DDBJ databases">
        <title>Aspergillus awamori IFM 58123T.</title>
        <authorList>
            <person name="Kusuya Y."/>
            <person name="Shimizu M."/>
            <person name="Takahashi H."/>
            <person name="Yaguchi T."/>
        </authorList>
    </citation>
    <scope>NUCLEOTIDE SEQUENCE [LARGE SCALE GENOMIC DNA]</scope>
    <source>
        <strain evidence="7 8">IFM 58123</strain>
    </source>
</reference>
<dbReference type="SUPFAM" id="SSF51735">
    <property type="entry name" value="NAD(P)-binding Rossmann-fold domains"/>
    <property type="match status" value="1"/>
</dbReference>
<feature type="transmembrane region" description="Helical" evidence="5">
    <location>
        <begin position="65"/>
        <end position="86"/>
    </location>
</feature>
<dbReference type="GO" id="GO:0008270">
    <property type="term" value="F:zinc ion binding"/>
    <property type="evidence" value="ECO:0007669"/>
    <property type="project" value="InterPro"/>
</dbReference>